<dbReference type="GO" id="GO:0016787">
    <property type="term" value="F:hydrolase activity"/>
    <property type="evidence" value="ECO:0007669"/>
    <property type="project" value="UniProtKB-KW"/>
</dbReference>
<sequence>MTTHTLHLDLYTPAHDDRPVFVTGNFCGWATDTDTLQLHPAGDGRYNIGLPVDEGWPETIEYKYYRAGEGGLELNEQGELTDNRRIARSTTAVQDEVPYWQWDGSSINSAFLPIEQTLYVEYPGCDRPRRVQIALPYDYETSGEAYPVLYINDGQNLLGEGEGYGSWLTECRLAQLATRKHHGVIVVAIDHAGEGRLREYTVEKVKPTLGEGRTYLDFVVNTLKPAIDANFRTLSDAAHTGMGGSSLGGLITIWAGLLYPDVFGRWLVFSPALWISPGVYRAAAQRKLERYTKVYLYGGESESTYMVPSLTRFQRNLRCVAEACSYLQTSIDPDGLHEEKRWSIELPKAISWLFFTNSPVHQIHEELATATY</sequence>
<dbReference type="SUPFAM" id="SSF53474">
    <property type="entry name" value="alpha/beta-Hydrolases"/>
    <property type="match status" value="1"/>
</dbReference>
<dbReference type="PANTHER" id="PTHR48098">
    <property type="entry name" value="ENTEROCHELIN ESTERASE-RELATED"/>
    <property type="match status" value="1"/>
</dbReference>
<organism evidence="2 3">
    <name type="scientific">Fibrella forsythiae</name>
    <dbReference type="NCBI Taxonomy" id="2817061"/>
    <lineage>
        <taxon>Bacteria</taxon>
        <taxon>Pseudomonadati</taxon>
        <taxon>Bacteroidota</taxon>
        <taxon>Cytophagia</taxon>
        <taxon>Cytophagales</taxon>
        <taxon>Spirosomataceae</taxon>
        <taxon>Fibrella</taxon>
    </lineage>
</organism>
<dbReference type="InterPro" id="IPR029058">
    <property type="entry name" value="AB_hydrolase_fold"/>
</dbReference>
<keyword evidence="2" id="KW-0378">Hydrolase</keyword>
<evidence type="ECO:0000259" key="1">
    <source>
        <dbReference type="PROSITE" id="PS51166"/>
    </source>
</evidence>
<protein>
    <submittedName>
        <fullName evidence="2">Alpha/beta hydrolase</fullName>
    </submittedName>
</protein>
<evidence type="ECO:0000313" key="2">
    <source>
        <dbReference type="EMBL" id="MBO0947467.1"/>
    </source>
</evidence>
<accession>A0ABS3JBV9</accession>
<dbReference type="RefSeq" id="WP_207327375.1">
    <property type="nucleotide sequence ID" value="NZ_JAFMYW010000001.1"/>
</dbReference>
<dbReference type="Proteomes" id="UP000664628">
    <property type="component" value="Unassembled WGS sequence"/>
</dbReference>
<comment type="caution">
    <text evidence="2">The sequence shown here is derived from an EMBL/GenBank/DDBJ whole genome shotgun (WGS) entry which is preliminary data.</text>
</comment>
<dbReference type="PANTHER" id="PTHR48098:SF6">
    <property type="entry name" value="FERRI-BACILLIBACTIN ESTERASE BESA"/>
    <property type="match status" value="1"/>
</dbReference>
<keyword evidence="3" id="KW-1185">Reference proteome</keyword>
<dbReference type="Pfam" id="PF00756">
    <property type="entry name" value="Esterase"/>
    <property type="match status" value="1"/>
</dbReference>
<reference evidence="2 3" key="1">
    <citation type="submission" date="2021-03" db="EMBL/GenBank/DDBJ databases">
        <title>Fibrella sp. HMF5405 genome sequencing and assembly.</title>
        <authorList>
            <person name="Kang H."/>
            <person name="Kim H."/>
            <person name="Bae S."/>
            <person name="Joh K."/>
        </authorList>
    </citation>
    <scope>NUCLEOTIDE SEQUENCE [LARGE SCALE GENOMIC DNA]</scope>
    <source>
        <strain evidence="2 3">HMF5405</strain>
    </source>
</reference>
<proteinExistence type="predicted"/>
<dbReference type="EMBL" id="JAFMYW010000001">
    <property type="protein sequence ID" value="MBO0947467.1"/>
    <property type="molecule type" value="Genomic_DNA"/>
</dbReference>
<feature type="domain" description="CBM20" evidence="1">
    <location>
        <begin position="1"/>
        <end position="104"/>
    </location>
</feature>
<gene>
    <name evidence="2" type="ORF">J2I46_02655</name>
</gene>
<dbReference type="PROSITE" id="PS51166">
    <property type="entry name" value="CBM20"/>
    <property type="match status" value="1"/>
</dbReference>
<evidence type="ECO:0000313" key="3">
    <source>
        <dbReference type="Proteomes" id="UP000664628"/>
    </source>
</evidence>
<dbReference type="InterPro" id="IPR013784">
    <property type="entry name" value="Carb-bd-like_fold"/>
</dbReference>
<dbReference type="InterPro" id="IPR000801">
    <property type="entry name" value="Esterase-like"/>
</dbReference>
<dbReference type="InterPro" id="IPR002044">
    <property type="entry name" value="CBM20"/>
</dbReference>
<dbReference type="InterPro" id="IPR050583">
    <property type="entry name" value="Mycobacterial_A85_antigen"/>
</dbReference>
<dbReference type="SUPFAM" id="SSF49452">
    <property type="entry name" value="Starch-binding domain-like"/>
    <property type="match status" value="1"/>
</dbReference>
<name>A0ABS3JBV9_9BACT</name>
<dbReference type="Gene3D" id="3.40.50.1820">
    <property type="entry name" value="alpha/beta hydrolase"/>
    <property type="match status" value="1"/>
</dbReference>